<protein>
    <submittedName>
        <fullName evidence="1">Uncharacterized protein</fullName>
    </submittedName>
</protein>
<evidence type="ECO:0000313" key="1">
    <source>
        <dbReference type="EMBL" id="KAH9474670.1"/>
    </source>
</evidence>
<accession>A0ACB8GG39</accession>
<sequence>MADVKMLNDSTSSVTELDIAAPKSKRRPANKRQKIGDKGKRKAITDSEDCSTPLSLFDATRMESLLKNAAITEKIKLEEAKVQERIQILKTQEATARAAEAAEITKRQAIEAQKTIQLAQLDQKRLLLEQATNSAMVGVTMFDMASV</sequence>
<comment type="caution">
    <text evidence="1">The sequence shown here is derived from an EMBL/GenBank/DDBJ whole genome shotgun (WGS) entry which is preliminary data.</text>
</comment>
<keyword evidence="2" id="KW-1185">Reference proteome</keyword>
<proteinExistence type="predicted"/>
<dbReference type="Proteomes" id="UP000664032">
    <property type="component" value="Unassembled WGS sequence"/>
</dbReference>
<evidence type="ECO:0000313" key="2">
    <source>
        <dbReference type="Proteomes" id="UP000664032"/>
    </source>
</evidence>
<gene>
    <name evidence="1" type="ORF">JR316_0013134</name>
</gene>
<dbReference type="EMBL" id="JAFIQS020000013">
    <property type="protein sequence ID" value="KAH9474670.1"/>
    <property type="molecule type" value="Genomic_DNA"/>
</dbReference>
<reference evidence="1" key="1">
    <citation type="submission" date="2021-10" db="EMBL/GenBank/DDBJ databases">
        <title>Psilocybe cubensis genome.</title>
        <authorList>
            <person name="Mckernan K.J."/>
            <person name="Crawford S."/>
            <person name="Trippe A."/>
            <person name="Kane L.T."/>
            <person name="Mclaughlin S."/>
        </authorList>
    </citation>
    <scope>NUCLEOTIDE SEQUENCE</scope>
    <source>
        <strain evidence="1">MGC-MH-2018</strain>
    </source>
</reference>
<name>A0ACB8GG39_PSICU</name>
<organism evidence="1 2">
    <name type="scientific">Psilocybe cubensis</name>
    <name type="common">Psychedelic mushroom</name>
    <name type="synonym">Stropharia cubensis</name>
    <dbReference type="NCBI Taxonomy" id="181762"/>
    <lineage>
        <taxon>Eukaryota</taxon>
        <taxon>Fungi</taxon>
        <taxon>Dikarya</taxon>
        <taxon>Basidiomycota</taxon>
        <taxon>Agaricomycotina</taxon>
        <taxon>Agaricomycetes</taxon>
        <taxon>Agaricomycetidae</taxon>
        <taxon>Agaricales</taxon>
        <taxon>Agaricineae</taxon>
        <taxon>Strophariaceae</taxon>
        <taxon>Psilocybe</taxon>
    </lineage>
</organism>